<organism evidence="11 12">
    <name type="scientific">Nocardiopsis ansamitocini</name>
    <dbReference type="NCBI Taxonomy" id="1670832"/>
    <lineage>
        <taxon>Bacteria</taxon>
        <taxon>Bacillati</taxon>
        <taxon>Actinomycetota</taxon>
        <taxon>Actinomycetes</taxon>
        <taxon>Streptosporangiales</taxon>
        <taxon>Nocardiopsidaceae</taxon>
        <taxon>Nocardiopsis</taxon>
    </lineage>
</organism>
<proteinExistence type="inferred from homology"/>
<keyword evidence="5 9" id="KW-0812">Transmembrane</keyword>
<protein>
    <submittedName>
        <fullName evidence="11">ABC transporter permease</fullName>
    </submittedName>
</protein>
<evidence type="ECO:0000256" key="2">
    <source>
        <dbReference type="ARBA" id="ARBA00007069"/>
    </source>
</evidence>
<evidence type="ECO:0000256" key="6">
    <source>
        <dbReference type="ARBA" id="ARBA00022989"/>
    </source>
</evidence>
<name>A0A9W6P1Z3_9ACTN</name>
<evidence type="ECO:0000256" key="5">
    <source>
        <dbReference type="ARBA" id="ARBA00022692"/>
    </source>
</evidence>
<dbReference type="InterPro" id="IPR000515">
    <property type="entry name" value="MetI-like"/>
</dbReference>
<dbReference type="PANTHER" id="PTHR42929">
    <property type="entry name" value="INNER MEMBRANE ABC TRANSPORTER PERMEASE PROTEIN YDCU-RELATED-RELATED"/>
    <property type="match status" value="1"/>
</dbReference>
<feature type="region of interest" description="Disordered" evidence="8">
    <location>
        <begin position="1"/>
        <end position="23"/>
    </location>
</feature>
<feature type="transmembrane region" description="Helical" evidence="9">
    <location>
        <begin position="132"/>
        <end position="157"/>
    </location>
</feature>
<keyword evidence="12" id="KW-1185">Reference proteome</keyword>
<evidence type="ECO:0000313" key="12">
    <source>
        <dbReference type="Proteomes" id="UP001165092"/>
    </source>
</evidence>
<dbReference type="SUPFAM" id="SSF161098">
    <property type="entry name" value="MetI-like"/>
    <property type="match status" value="1"/>
</dbReference>
<feature type="transmembrane region" description="Helical" evidence="9">
    <location>
        <begin position="39"/>
        <end position="61"/>
    </location>
</feature>
<feature type="transmembrane region" description="Helical" evidence="9">
    <location>
        <begin position="221"/>
        <end position="243"/>
    </location>
</feature>
<evidence type="ECO:0000256" key="8">
    <source>
        <dbReference type="SAM" id="MobiDB-lite"/>
    </source>
</evidence>
<evidence type="ECO:0000256" key="9">
    <source>
        <dbReference type="SAM" id="Phobius"/>
    </source>
</evidence>
<sequence>MTPETDLAAEAPTPTAPAPPRPHRSRAVLRCALDHAGALPFFAFIAVFLLWPTLIVVSGAFTDSNGAFSLDNLTAITGPRFMDAFGRSIWLSLVTALLGAVLGALLAWAVSAAGRSGGDGVTRRLVTALSSVLAQFGGVMLAFAFLATVGLNGWLTIMLRDAFGLDLFAGGNWLYDMPGLILVYCYFQIPLMFIVFLPAMDGLRVQWGEANASLGGTGWHYWRHIAGPILAPAFAGSALLLFANSFSSYATAAALVSQGDPIVPLQIRNVLTSEVSLGQEGVGYALAFGMVVVVAVVMSLYALLQRRTSRWLR</sequence>
<dbReference type="InterPro" id="IPR035906">
    <property type="entry name" value="MetI-like_sf"/>
</dbReference>
<evidence type="ECO:0000259" key="10">
    <source>
        <dbReference type="PROSITE" id="PS50928"/>
    </source>
</evidence>
<evidence type="ECO:0000256" key="4">
    <source>
        <dbReference type="ARBA" id="ARBA00022475"/>
    </source>
</evidence>
<feature type="transmembrane region" description="Helical" evidence="9">
    <location>
        <begin position="282"/>
        <end position="304"/>
    </location>
</feature>
<feature type="domain" description="ABC transmembrane type-1" evidence="10">
    <location>
        <begin position="85"/>
        <end position="303"/>
    </location>
</feature>
<comment type="caution">
    <text evidence="11">The sequence shown here is derived from an EMBL/GenBank/DDBJ whole genome shotgun (WGS) entry which is preliminary data.</text>
</comment>
<comment type="subcellular location">
    <subcellularLocation>
        <location evidence="1">Cell membrane</location>
        <topology evidence="1">Multi-pass membrane protein</topology>
    </subcellularLocation>
</comment>
<keyword evidence="7 9" id="KW-0472">Membrane</keyword>
<evidence type="ECO:0000256" key="1">
    <source>
        <dbReference type="ARBA" id="ARBA00004651"/>
    </source>
</evidence>
<dbReference type="EMBL" id="BSQG01000001">
    <property type="protein sequence ID" value="GLU45750.1"/>
    <property type="molecule type" value="Genomic_DNA"/>
</dbReference>
<feature type="transmembrane region" description="Helical" evidence="9">
    <location>
        <begin position="89"/>
        <end position="111"/>
    </location>
</feature>
<gene>
    <name evidence="11" type="ORF">Nans01_01010</name>
</gene>
<dbReference type="AlphaFoldDB" id="A0A9W6P1Z3"/>
<dbReference type="PANTHER" id="PTHR42929:SF1">
    <property type="entry name" value="INNER MEMBRANE ABC TRANSPORTER PERMEASE PROTEIN YDCU-RELATED"/>
    <property type="match status" value="1"/>
</dbReference>
<dbReference type="GO" id="GO:0005886">
    <property type="term" value="C:plasma membrane"/>
    <property type="evidence" value="ECO:0007669"/>
    <property type="project" value="UniProtKB-SubCell"/>
</dbReference>
<keyword evidence="3" id="KW-0813">Transport</keyword>
<keyword evidence="4" id="KW-1003">Cell membrane</keyword>
<feature type="transmembrane region" description="Helical" evidence="9">
    <location>
        <begin position="177"/>
        <end position="200"/>
    </location>
</feature>
<evidence type="ECO:0000256" key="7">
    <source>
        <dbReference type="ARBA" id="ARBA00023136"/>
    </source>
</evidence>
<dbReference type="GO" id="GO:0055085">
    <property type="term" value="P:transmembrane transport"/>
    <property type="evidence" value="ECO:0007669"/>
    <property type="project" value="InterPro"/>
</dbReference>
<evidence type="ECO:0000313" key="11">
    <source>
        <dbReference type="EMBL" id="GLU45750.1"/>
    </source>
</evidence>
<comment type="similarity">
    <text evidence="2">Belongs to the binding-protein-dependent transport system permease family. CysTW subfamily.</text>
</comment>
<accession>A0A9W6P1Z3</accession>
<feature type="compositionally biased region" description="Low complexity" evidence="8">
    <location>
        <begin position="1"/>
        <end position="13"/>
    </location>
</feature>
<dbReference type="PROSITE" id="PS50928">
    <property type="entry name" value="ABC_TM1"/>
    <property type="match status" value="1"/>
</dbReference>
<dbReference type="Proteomes" id="UP001165092">
    <property type="component" value="Unassembled WGS sequence"/>
</dbReference>
<dbReference type="RefSeq" id="WP_285756637.1">
    <property type="nucleotide sequence ID" value="NZ_BSQG01000001.1"/>
</dbReference>
<evidence type="ECO:0000256" key="3">
    <source>
        <dbReference type="ARBA" id="ARBA00022448"/>
    </source>
</evidence>
<reference evidence="11" key="1">
    <citation type="submission" date="2023-02" db="EMBL/GenBank/DDBJ databases">
        <title>Nocardiopsis ansamitocini NBRC 112285.</title>
        <authorList>
            <person name="Ichikawa N."/>
            <person name="Sato H."/>
            <person name="Tonouchi N."/>
        </authorList>
    </citation>
    <scope>NUCLEOTIDE SEQUENCE</scope>
    <source>
        <strain evidence="11">NBRC 112285</strain>
    </source>
</reference>
<keyword evidence="6 9" id="KW-1133">Transmembrane helix</keyword>
<dbReference type="Gene3D" id="1.10.3720.10">
    <property type="entry name" value="MetI-like"/>
    <property type="match status" value="1"/>
</dbReference>